<sequence>MTPIYMKFVLGIWRSQIPMLGFVLKLKKIRGIFVLKFYNFVFHGMKRVVLGRGNLTKIYSMGQRVQLPLAHQTWDERIPSYCISSHPTYQTVPTHQNMHGYFHQLHQNLSKLLEI</sequence>
<accession>A0A498JTR5</accession>
<proteinExistence type="predicted"/>
<dbReference type="Proteomes" id="UP000290289">
    <property type="component" value="Chromosome 6"/>
</dbReference>
<reference evidence="1 2" key="1">
    <citation type="submission" date="2018-10" db="EMBL/GenBank/DDBJ databases">
        <title>A high-quality apple genome assembly.</title>
        <authorList>
            <person name="Hu J."/>
        </authorList>
    </citation>
    <scope>NUCLEOTIDE SEQUENCE [LARGE SCALE GENOMIC DNA]</scope>
    <source>
        <strain evidence="2">cv. HFTH1</strain>
        <tissue evidence="1">Young leaf</tissue>
    </source>
</reference>
<evidence type="ECO:0000313" key="1">
    <source>
        <dbReference type="EMBL" id="RXH97214.1"/>
    </source>
</evidence>
<protein>
    <submittedName>
        <fullName evidence="1">Uncharacterized protein</fullName>
    </submittedName>
</protein>
<evidence type="ECO:0000313" key="2">
    <source>
        <dbReference type="Proteomes" id="UP000290289"/>
    </source>
</evidence>
<gene>
    <name evidence="1" type="ORF">DVH24_035882</name>
</gene>
<dbReference type="EMBL" id="RDQH01000332">
    <property type="protein sequence ID" value="RXH97214.1"/>
    <property type="molecule type" value="Genomic_DNA"/>
</dbReference>
<organism evidence="1 2">
    <name type="scientific">Malus domestica</name>
    <name type="common">Apple</name>
    <name type="synonym">Pyrus malus</name>
    <dbReference type="NCBI Taxonomy" id="3750"/>
    <lineage>
        <taxon>Eukaryota</taxon>
        <taxon>Viridiplantae</taxon>
        <taxon>Streptophyta</taxon>
        <taxon>Embryophyta</taxon>
        <taxon>Tracheophyta</taxon>
        <taxon>Spermatophyta</taxon>
        <taxon>Magnoliopsida</taxon>
        <taxon>eudicotyledons</taxon>
        <taxon>Gunneridae</taxon>
        <taxon>Pentapetalae</taxon>
        <taxon>rosids</taxon>
        <taxon>fabids</taxon>
        <taxon>Rosales</taxon>
        <taxon>Rosaceae</taxon>
        <taxon>Amygdaloideae</taxon>
        <taxon>Maleae</taxon>
        <taxon>Malus</taxon>
    </lineage>
</organism>
<name>A0A498JTR5_MALDO</name>
<dbReference type="AlphaFoldDB" id="A0A498JTR5"/>
<keyword evidence="2" id="KW-1185">Reference proteome</keyword>
<comment type="caution">
    <text evidence="1">The sequence shown here is derived from an EMBL/GenBank/DDBJ whole genome shotgun (WGS) entry which is preliminary data.</text>
</comment>